<dbReference type="InterPro" id="IPR023346">
    <property type="entry name" value="Lysozyme-like_dom_sf"/>
</dbReference>
<evidence type="ECO:0000256" key="23">
    <source>
        <dbReference type="ARBA" id="ARBA00023316"/>
    </source>
</evidence>
<keyword evidence="14 28" id="KW-0812">Transmembrane</keyword>
<keyword evidence="15" id="KW-0378">Hydrolase</keyword>
<dbReference type="EC" id="2.4.99.28" evidence="25"/>
<dbReference type="FunFam" id="1.10.3810.10:FF:000003">
    <property type="entry name" value="Penicillin-binding protein 1a"/>
    <property type="match status" value="1"/>
</dbReference>
<dbReference type="SUPFAM" id="SSF53955">
    <property type="entry name" value="Lysozyme-like"/>
    <property type="match status" value="1"/>
</dbReference>
<keyword evidence="20 28" id="KW-0472">Membrane</keyword>
<comment type="pathway">
    <text evidence="3">Cell wall biogenesis; peptidoglycan biosynthesis.</text>
</comment>
<gene>
    <name evidence="32" type="ORF">GP2143_15026</name>
</gene>
<evidence type="ECO:0000256" key="11">
    <source>
        <dbReference type="ARBA" id="ARBA00022670"/>
    </source>
</evidence>
<comment type="similarity">
    <text evidence="5">In the N-terminal section; belongs to the glycosyltransferase 51 family.</text>
</comment>
<dbReference type="Gene3D" id="1.10.3810.10">
    <property type="entry name" value="Biosynthetic peptidoglycan transglycosylase-like"/>
    <property type="match status" value="1"/>
</dbReference>
<keyword evidence="21" id="KW-0046">Antibiotic resistance</keyword>
<evidence type="ECO:0000313" key="32">
    <source>
        <dbReference type="EMBL" id="EAW32579.1"/>
    </source>
</evidence>
<dbReference type="InterPro" id="IPR031376">
    <property type="entry name" value="PCB_OB"/>
</dbReference>
<keyword evidence="23" id="KW-0961">Cell wall biogenesis/degradation</keyword>
<keyword evidence="17" id="KW-0735">Signal-anchor</keyword>
<dbReference type="GO" id="GO:0006508">
    <property type="term" value="P:proteolysis"/>
    <property type="evidence" value="ECO:0007669"/>
    <property type="project" value="UniProtKB-KW"/>
</dbReference>
<dbReference type="Gene3D" id="3.40.710.10">
    <property type="entry name" value="DD-peptidase/beta-lactamase superfamily"/>
    <property type="match status" value="2"/>
</dbReference>
<organism evidence="32 33">
    <name type="scientific">marine gamma proteobacterium HTCC2143</name>
    <dbReference type="NCBI Taxonomy" id="247633"/>
    <lineage>
        <taxon>Bacteria</taxon>
        <taxon>Pseudomonadati</taxon>
        <taxon>Pseudomonadota</taxon>
        <taxon>Gammaproteobacteria</taxon>
        <taxon>Cellvibrionales</taxon>
        <taxon>Spongiibacteraceae</taxon>
        <taxon>BD1-7 clade</taxon>
    </lineage>
</organism>
<comment type="subcellular location">
    <subcellularLocation>
        <location evidence="2">Cell inner membrane</location>
        <topology evidence="2">Single-pass type II membrane protein</topology>
    </subcellularLocation>
</comment>
<evidence type="ECO:0000256" key="4">
    <source>
        <dbReference type="ARBA" id="ARBA00007090"/>
    </source>
</evidence>
<dbReference type="InterPro" id="IPR001264">
    <property type="entry name" value="Glyco_trans_51"/>
</dbReference>
<evidence type="ECO:0000256" key="15">
    <source>
        <dbReference type="ARBA" id="ARBA00022801"/>
    </source>
</evidence>
<dbReference type="Proteomes" id="UP000004931">
    <property type="component" value="Unassembled WGS sequence"/>
</dbReference>
<dbReference type="GO" id="GO:0046677">
    <property type="term" value="P:response to antibiotic"/>
    <property type="evidence" value="ECO:0007669"/>
    <property type="project" value="UniProtKB-KW"/>
</dbReference>
<evidence type="ECO:0000256" key="1">
    <source>
        <dbReference type="ARBA" id="ARBA00002624"/>
    </source>
</evidence>
<dbReference type="GO" id="GO:0005886">
    <property type="term" value="C:plasma membrane"/>
    <property type="evidence" value="ECO:0007669"/>
    <property type="project" value="UniProtKB-SubCell"/>
</dbReference>
<evidence type="ECO:0000256" key="7">
    <source>
        <dbReference type="ARBA" id="ARBA00018638"/>
    </source>
</evidence>
<dbReference type="Pfam" id="PF17092">
    <property type="entry name" value="PCB_OB"/>
    <property type="match status" value="1"/>
</dbReference>
<dbReference type="GO" id="GO:0071555">
    <property type="term" value="P:cell wall organization"/>
    <property type="evidence" value="ECO:0007669"/>
    <property type="project" value="UniProtKB-KW"/>
</dbReference>
<keyword evidence="19 28" id="KW-1133">Transmembrane helix</keyword>
<evidence type="ECO:0000256" key="17">
    <source>
        <dbReference type="ARBA" id="ARBA00022968"/>
    </source>
</evidence>
<feature type="domain" description="Penicillin-binding protein transpeptidase" evidence="29">
    <location>
        <begin position="434"/>
        <end position="616"/>
    </location>
</feature>
<dbReference type="InterPro" id="IPR036950">
    <property type="entry name" value="PBP_transglycosylase"/>
</dbReference>
<keyword evidence="12" id="KW-0328">Glycosyltransferase</keyword>
<evidence type="ECO:0000256" key="5">
    <source>
        <dbReference type="ARBA" id="ARBA00007739"/>
    </source>
</evidence>
<dbReference type="eggNOG" id="COG5009">
    <property type="taxonomic scope" value="Bacteria"/>
</dbReference>
<evidence type="ECO:0000256" key="21">
    <source>
        <dbReference type="ARBA" id="ARBA00023251"/>
    </source>
</evidence>
<comment type="catalytic activity">
    <reaction evidence="26">
        <text>[GlcNAc-(1-&gt;4)-Mur2Ac(oyl-L-Ala-gamma-D-Glu-L-Lys-D-Ala-D-Ala)](n)-di-trans,octa-cis-undecaprenyl diphosphate + beta-D-GlcNAc-(1-&gt;4)-Mur2Ac(oyl-L-Ala-gamma-D-Glu-L-Lys-D-Ala-D-Ala)-di-trans,octa-cis-undecaprenyl diphosphate = [GlcNAc-(1-&gt;4)-Mur2Ac(oyl-L-Ala-gamma-D-Glu-L-Lys-D-Ala-D-Ala)](n+1)-di-trans,octa-cis-undecaprenyl diphosphate + di-trans,octa-cis-undecaprenyl diphosphate + H(+)</text>
        <dbReference type="Rhea" id="RHEA:23708"/>
        <dbReference type="Rhea" id="RHEA-COMP:9602"/>
        <dbReference type="Rhea" id="RHEA-COMP:9603"/>
        <dbReference type="ChEBI" id="CHEBI:15378"/>
        <dbReference type="ChEBI" id="CHEBI:58405"/>
        <dbReference type="ChEBI" id="CHEBI:60033"/>
        <dbReference type="ChEBI" id="CHEBI:78435"/>
        <dbReference type="EC" id="2.4.99.28"/>
    </reaction>
</comment>
<keyword evidence="33" id="KW-1185">Reference proteome</keyword>
<dbReference type="OrthoDB" id="9766909at2"/>
<keyword evidence="10" id="KW-0121">Carboxypeptidase</keyword>
<keyword evidence="13" id="KW-0808">Transferase</keyword>
<proteinExistence type="inferred from homology"/>
<evidence type="ECO:0000259" key="30">
    <source>
        <dbReference type="Pfam" id="PF00912"/>
    </source>
</evidence>
<evidence type="ECO:0000256" key="10">
    <source>
        <dbReference type="ARBA" id="ARBA00022645"/>
    </source>
</evidence>
<protein>
    <recommendedName>
        <fullName evidence="7">Penicillin-binding protein 1A</fullName>
        <ecNumber evidence="25">2.4.99.28</ecNumber>
        <ecNumber evidence="6">3.4.16.4</ecNumber>
    </recommendedName>
</protein>
<feature type="transmembrane region" description="Helical" evidence="28">
    <location>
        <begin position="12"/>
        <end position="33"/>
    </location>
</feature>
<evidence type="ECO:0000259" key="29">
    <source>
        <dbReference type="Pfam" id="PF00905"/>
    </source>
</evidence>
<evidence type="ECO:0000256" key="2">
    <source>
        <dbReference type="ARBA" id="ARBA00004249"/>
    </source>
</evidence>
<evidence type="ECO:0000256" key="26">
    <source>
        <dbReference type="ARBA" id="ARBA00049902"/>
    </source>
</evidence>
<evidence type="ECO:0000256" key="13">
    <source>
        <dbReference type="ARBA" id="ARBA00022679"/>
    </source>
</evidence>
<feature type="domain" description="Penicillin-binding protein OB-like" evidence="31">
    <location>
        <begin position="320"/>
        <end position="429"/>
    </location>
</feature>
<keyword evidence="16" id="KW-0133">Cell shape</keyword>
<dbReference type="InterPro" id="IPR050396">
    <property type="entry name" value="Glycosyltr_51/Transpeptidase"/>
</dbReference>
<dbReference type="InterPro" id="IPR012338">
    <property type="entry name" value="Beta-lactam/transpept-like"/>
</dbReference>
<accession>A0Y8X5</accession>
<evidence type="ECO:0000256" key="9">
    <source>
        <dbReference type="ARBA" id="ARBA00022519"/>
    </source>
</evidence>
<sequence>MAQLTNIAKIAIWLLLSSLAGTTLILSSAYLYLSPNLPTVEDLRDVRLQTPLRVYTSDQKLIGEFGEERRLPITFDQMPPLFVNAVLAIEDKRFYEHHGVDIKGLLRAVSQLLLTGEKGGGGSTITMQVAKNYFFSFEKKFSRKFSEILLSLQIERELGKNEIMELYANKIFLGKRAYGFEAAAQVYYGKSLQQLKLPQFAMLAGLPQLPSVANPIINPARAIRRRNVVLGRMLELGFIDQDAYQLAADSPVIASYHGPRIELSSPYIAEMVRKEMLTEYGREAYTAGYSVYTTIDSTLQGAAQKAVFDGLLNYDQRHGYRGPEQSVLAENEWENRDLWLKKLANTADVSGLIPAIVSGIDEQSFIALTRDGSETVISWEHGLKGKRRYESVDRRSGSAQSASDLVAIGDMVRLRRRQAGDWHLSQLPDAQAALVSLDADNGAILSLVGGFNYGQSKFNRITQATRQPGSNFKPFIYTAALANGYTPASIINDAPVVFKDEGLESTWRPTNSSGKFYGPTRLRSALFRSQNLVSIRLLRNLGFNRAIDYVERFGFDPQQLPRDLSLALGSHSVTPMQIVSGYSVLANGGYKIEPYLIQRIEDIDAQTIFNATPDTVCRNCDAQEQPNSKDNLIIAADSVPIDRDTPAIIDNDILPVSTDTTDELATMEDILNLPEPELSLPEAVRVVEPRVAYLINSMMRDVIKKGTGRKALSLGRDDLAGKTGTSNGPTDAWFSGYGGGVVTTAWMGFDKNGLLGSNEYGGKAALPIWINYMRVALDGKPETQFKQPQGVVTVKIDPATGLLAKPGQTGAIFEIFREELAPTEEAGIDDITGDTSDVEDVMVEDIF</sequence>
<evidence type="ECO:0000256" key="16">
    <source>
        <dbReference type="ARBA" id="ARBA00022960"/>
    </source>
</evidence>
<dbReference type="GO" id="GO:0009002">
    <property type="term" value="F:serine-type D-Ala-D-Ala carboxypeptidase activity"/>
    <property type="evidence" value="ECO:0007669"/>
    <property type="project" value="UniProtKB-EC"/>
</dbReference>
<dbReference type="PANTHER" id="PTHR32282">
    <property type="entry name" value="BINDING PROTEIN TRANSPEPTIDASE, PUTATIVE-RELATED"/>
    <property type="match status" value="1"/>
</dbReference>
<evidence type="ECO:0000256" key="20">
    <source>
        <dbReference type="ARBA" id="ARBA00023136"/>
    </source>
</evidence>
<evidence type="ECO:0000256" key="8">
    <source>
        <dbReference type="ARBA" id="ARBA00022475"/>
    </source>
</evidence>
<name>A0Y8X5_9GAMM</name>
<keyword evidence="9" id="KW-0997">Cell inner membrane</keyword>
<dbReference type="GO" id="GO:0008955">
    <property type="term" value="F:peptidoglycan glycosyltransferase activity"/>
    <property type="evidence" value="ECO:0007669"/>
    <property type="project" value="UniProtKB-EC"/>
</dbReference>
<dbReference type="EMBL" id="AAVT01000001">
    <property type="protein sequence ID" value="EAW32579.1"/>
    <property type="molecule type" value="Genomic_DNA"/>
</dbReference>
<evidence type="ECO:0000256" key="22">
    <source>
        <dbReference type="ARBA" id="ARBA00023268"/>
    </source>
</evidence>
<evidence type="ECO:0000256" key="24">
    <source>
        <dbReference type="ARBA" id="ARBA00034000"/>
    </source>
</evidence>
<reference evidence="32 33" key="1">
    <citation type="journal article" date="2010" name="J. Bacteriol.">
        <title>Genome sequence of the oligotrophic marine Gammaproteobacterium HTCC2143, isolated from the Oregon Coast.</title>
        <authorList>
            <person name="Oh H.M."/>
            <person name="Kang I."/>
            <person name="Ferriera S."/>
            <person name="Giovannoni S.J."/>
            <person name="Cho J.C."/>
        </authorList>
    </citation>
    <scope>NUCLEOTIDE SEQUENCE [LARGE SCALE GENOMIC DNA]</scope>
    <source>
        <strain evidence="32 33">HTCC2143</strain>
    </source>
</reference>
<comment type="similarity">
    <text evidence="4">In the C-terminal section; belongs to the transpeptidase family.</text>
</comment>
<dbReference type="GO" id="GO:0030288">
    <property type="term" value="C:outer membrane-bounded periplasmic space"/>
    <property type="evidence" value="ECO:0007669"/>
    <property type="project" value="TreeGrafter"/>
</dbReference>
<comment type="function">
    <text evidence="1">Cell wall formation. Synthesis of cross-linked peptidoglycan from the lipid intermediates. The enzyme has a penicillin-insensitive transglycosylase N-terminal domain (formation of linear glycan strands) and a penicillin-sensitive transpeptidase C-terminal domain (cross-linking of the peptide subunits).</text>
</comment>
<keyword evidence="11" id="KW-0645">Protease</keyword>
<comment type="catalytic activity">
    <reaction evidence="24">
        <text>Preferential cleavage: (Ac)2-L-Lys-D-Ala-|-D-Ala. Also transpeptidation of peptidyl-alanyl moieties that are N-acyl substituents of D-alanine.</text>
        <dbReference type="EC" id="3.4.16.4"/>
    </reaction>
</comment>
<comment type="caution">
    <text evidence="32">The sequence shown here is derived from an EMBL/GenBank/DDBJ whole genome shotgun (WGS) entry which is preliminary data.</text>
</comment>
<dbReference type="UniPathway" id="UPA00219"/>
<keyword evidence="8" id="KW-1003">Cell membrane</keyword>
<dbReference type="NCBIfam" id="TIGR02074">
    <property type="entry name" value="PBP_1a_fam"/>
    <property type="match status" value="1"/>
</dbReference>
<evidence type="ECO:0000256" key="27">
    <source>
        <dbReference type="ARBA" id="ARBA00060592"/>
    </source>
</evidence>
<evidence type="ECO:0000256" key="6">
    <source>
        <dbReference type="ARBA" id="ARBA00012448"/>
    </source>
</evidence>
<evidence type="ECO:0000256" key="12">
    <source>
        <dbReference type="ARBA" id="ARBA00022676"/>
    </source>
</evidence>
<comment type="pathway">
    <text evidence="27">Glycan biosynthesis.</text>
</comment>
<dbReference type="GO" id="GO:0009252">
    <property type="term" value="P:peptidoglycan biosynthetic process"/>
    <property type="evidence" value="ECO:0007669"/>
    <property type="project" value="UniProtKB-UniPathway"/>
</dbReference>
<dbReference type="SUPFAM" id="SSF56601">
    <property type="entry name" value="beta-lactamase/transpeptidase-like"/>
    <property type="match status" value="1"/>
</dbReference>
<evidence type="ECO:0000256" key="19">
    <source>
        <dbReference type="ARBA" id="ARBA00022989"/>
    </source>
</evidence>
<dbReference type="AlphaFoldDB" id="A0Y8X5"/>
<evidence type="ECO:0000256" key="14">
    <source>
        <dbReference type="ARBA" id="ARBA00022692"/>
    </source>
</evidence>
<dbReference type="Pfam" id="PF00905">
    <property type="entry name" value="Transpeptidase"/>
    <property type="match status" value="1"/>
</dbReference>
<evidence type="ECO:0000256" key="28">
    <source>
        <dbReference type="SAM" id="Phobius"/>
    </source>
</evidence>
<dbReference type="EC" id="3.4.16.4" evidence="6"/>
<keyword evidence="18" id="KW-0573">Peptidoglycan synthesis</keyword>
<evidence type="ECO:0000256" key="18">
    <source>
        <dbReference type="ARBA" id="ARBA00022984"/>
    </source>
</evidence>
<dbReference type="STRING" id="247633.GP2143_15026"/>
<feature type="domain" description="Glycosyl transferase family 51" evidence="30">
    <location>
        <begin position="59"/>
        <end position="233"/>
    </location>
</feature>
<dbReference type="InterPro" id="IPR001460">
    <property type="entry name" value="PCN-bd_Tpept"/>
</dbReference>
<evidence type="ECO:0000313" key="33">
    <source>
        <dbReference type="Proteomes" id="UP000004931"/>
    </source>
</evidence>
<keyword evidence="22" id="KW-0511">Multifunctional enzyme</keyword>
<evidence type="ECO:0000259" key="31">
    <source>
        <dbReference type="Pfam" id="PF17092"/>
    </source>
</evidence>
<evidence type="ECO:0000256" key="3">
    <source>
        <dbReference type="ARBA" id="ARBA00004752"/>
    </source>
</evidence>
<dbReference type="PANTHER" id="PTHR32282:SF27">
    <property type="entry name" value="PENICILLIN-BINDING PROTEIN 1A"/>
    <property type="match status" value="1"/>
</dbReference>
<dbReference type="GO" id="GO:0008360">
    <property type="term" value="P:regulation of cell shape"/>
    <property type="evidence" value="ECO:0007669"/>
    <property type="project" value="UniProtKB-KW"/>
</dbReference>
<dbReference type="Pfam" id="PF00912">
    <property type="entry name" value="Transgly"/>
    <property type="match status" value="1"/>
</dbReference>
<dbReference type="GO" id="GO:0008658">
    <property type="term" value="F:penicillin binding"/>
    <property type="evidence" value="ECO:0007669"/>
    <property type="project" value="InterPro"/>
</dbReference>
<evidence type="ECO:0000256" key="25">
    <source>
        <dbReference type="ARBA" id="ARBA00044770"/>
    </source>
</evidence>